<proteinExistence type="predicted"/>
<keyword evidence="2" id="KW-1185">Reference proteome</keyword>
<gene>
    <name evidence="1" type="ORF">GFH48_19135</name>
</gene>
<evidence type="ECO:0000313" key="1">
    <source>
        <dbReference type="EMBL" id="QFZ75102.1"/>
    </source>
</evidence>
<sequence length="136" mass="15942">MYLVYSPEGSEEPKRWKYNPRKIMSAEREWVERRTERNWSEFTKDVVQGSSLCRRALLYVFLKREHPTVKWDDVDFAWDELTLEYSKGELIEIRKTASETAPADQRDAVLEKLDGEIAEAFEDPDDKGKAQLPVAD</sequence>
<organism evidence="1 2">
    <name type="scientific">Streptomyces fagopyri</name>
    <dbReference type="NCBI Taxonomy" id="2662397"/>
    <lineage>
        <taxon>Bacteria</taxon>
        <taxon>Bacillati</taxon>
        <taxon>Actinomycetota</taxon>
        <taxon>Actinomycetes</taxon>
        <taxon>Kitasatosporales</taxon>
        <taxon>Streptomycetaceae</taxon>
        <taxon>Streptomyces</taxon>
    </lineage>
</organism>
<dbReference type="EMBL" id="CP045643">
    <property type="protein sequence ID" value="QFZ75102.1"/>
    <property type="molecule type" value="Genomic_DNA"/>
</dbReference>
<name>A0A5Q0LDD3_9ACTN</name>
<dbReference type="AlphaFoldDB" id="A0A5Q0LDD3"/>
<reference evidence="1 2" key="1">
    <citation type="submission" date="2019-10" db="EMBL/GenBank/DDBJ databases">
        <title>A novel species.</title>
        <authorList>
            <person name="Gao J."/>
        </authorList>
    </citation>
    <scope>NUCLEOTIDE SEQUENCE [LARGE SCALE GENOMIC DNA]</scope>
    <source>
        <strain evidence="1 2">QMT-28</strain>
    </source>
</reference>
<dbReference type="KEGG" id="sfy:GFH48_19135"/>
<accession>A0A5Q0LDD3</accession>
<dbReference type="Proteomes" id="UP000326179">
    <property type="component" value="Chromosome"/>
</dbReference>
<dbReference type="RefSeq" id="WP_153289380.1">
    <property type="nucleotide sequence ID" value="NZ_CP045643.1"/>
</dbReference>
<evidence type="ECO:0000313" key="2">
    <source>
        <dbReference type="Proteomes" id="UP000326179"/>
    </source>
</evidence>
<protein>
    <submittedName>
        <fullName evidence="1">Uncharacterized protein</fullName>
    </submittedName>
</protein>